<keyword evidence="10" id="KW-1185">Reference proteome</keyword>
<evidence type="ECO:0000313" key="10">
    <source>
        <dbReference type="Proteomes" id="UP000008743"/>
    </source>
</evidence>
<evidence type="ECO:0000313" key="8">
    <source>
        <dbReference type="EMBL" id="KJE95255.1"/>
    </source>
</evidence>
<keyword evidence="5" id="KW-0687">Ribonucleoprotein</keyword>
<keyword evidence="4" id="KW-0496">Mitochondrion</keyword>
<feature type="compositionally biased region" description="Basic residues" evidence="7">
    <location>
        <begin position="115"/>
        <end position="135"/>
    </location>
</feature>
<name>E9CC88_CAPO3</name>
<dbReference type="Proteomes" id="UP000008743">
    <property type="component" value="Unassembled WGS sequence"/>
</dbReference>
<dbReference type="AlphaFoldDB" id="E9CC88"/>
<dbReference type="InParanoid" id="E9CC88"/>
<dbReference type="GO" id="GO:0005840">
    <property type="term" value="C:ribosome"/>
    <property type="evidence" value="ECO:0007669"/>
    <property type="project" value="UniProtKB-KW"/>
</dbReference>
<evidence type="ECO:0000256" key="6">
    <source>
        <dbReference type="ARBA" id="ARBA00035132"/>
    </source>
</evidence>
<evidence type="ECO:0000256" key="2">
    <source>
        <dbReference type="ARBA" id="ARBA00008970"/>
    </source>
</evidence>
<reference evidence="10" key="1">
    <citation type="submission" date="2011-02" db="EMBL/GenBank/DDBJ databases">
        <title>The Genome Sequence of Capsaspora owczarzaki ATCC 30864.</title>
        <authorList>
            <person name="Russ C."/>
            <person name="Cuomo C."/>
            <person name="Burger G."/>
            <person name="Gray M.W."/>
            <person name="Holland P.W.H."/>
            <person name="King N."/>
            <person name="Lang F.B.F."/>
            <person name="Roger A.J."/>
            <person name="Ruiz-Trillo I."/>
            <person name="Young S.K."/>
            <person name="Zeng Q."/>
            <person name="Gargeya S."/>
            <person name="Alvarado L."/>
            <person name="Berlin A."/>
            <person name="Chapman S.B."/>
            <person name="Chen Z."/>
            <person name="Freedman E."/>
            <person name="Gellesch M."/>
            <person name="Goldberg J."/>
            <person name="Griggs A."/>
            <person name="Gujja S."/>
            <person name="Heilman E."/>
            <person name="Heiman D."/>
            <person name="Howarth C."/>
            <person name="Mehta T."/>
            <person name="Neiman D."/>
            <person name="Pearson M."/>
            <person name="Roberts A."/>
            <person name="Saif S."/>
            <person name="Shea T."/>
            <person name="Shenoy N."/>
            <person name="Sisk P."/>
            <person name="Stolte C."/>
            <person name="Sykes S."/>
            <person name="White J."/>
            <person name="Yandava C."/>
            <person name="Haas B."/>
            <person name="Nusbaum C."/>
            <person name="Birren B."/>
        </authorList>
    </citation>
    <scope>NUCLEOTIDE SEQUENCE</scope>
    <source>
        <strain evidence="10">ATCC 30864</strain>
    </source>
</reference>
<dbReference type="RefSeq" id="XP_004346401.1">
    <property type="nucleotide sequence ID" value="XM_004346351.1"/>
</dbReference>
<gene>
    <name evidence="8" type="ORF">CAOG_005728</name>
    <name evidence="9" type="ORF">CAOG_008350</name>
</gene>
<organism evidence="8 10">
    <name type="scientific">Capsaspora owczarzaki (strain ATCC 30864)</name>
    <dbReference type="NCBI Taxonomy" id="595528"/>
    <lineage>
        <taxon>Eukaryota</taxon>
        <taxon>Filasterea</taxon>
        <taxon>Capsaspora</taxon>
    </lineage>
</organism>
<dbReference type="GO" id="GO:0005739">
    <property type="term" value="C:mitochondrion"/>
    <property type="evidence" value="ECO:0007669"/>
    <property type="project" value="UniProtKB-SubCell"/>
</dbReference>
<protein>
    <recommendedName>
        <fullName evidence="6">Small ribosomal subunit protein mS33</fullName>
    </recommendedName>
</protein>
<dbReference type="Pfam" id="PF08293">
    <property type="entry name" value="MRP-S33"/>
    <property type="match status" value="1"/>
</dbReference>
<evidence type="ECO:0000313" key="9">
    <source>
        <dbReference type="EMBL" id="KJE98403.1"/>
    </source>
</evidence>
<dbReference type="RefSeq" id="XP_004340769.1">
    <property type="nucleotide sequence ID" value="XM_004340721.2"/>
</dbReference>
<evidence type="ECO:0000256" key="4">
    <source>
        <dbReference type="ARBA" id="ARBA00023128"/>
    </source>
</evidence>
<accession>E9CC88</accession>
<reference evidence="8" key="2">
    <citation type="submission" date="2011-02" db="EMBL/GenBank/DDBJ databases">
        <title>The Genome Sequence of Capsaspora owczarzaki ATCC 30864.</title>
        <authorList>
            <consortium name="The Broad Institute Genome Sequencing Platform"/>
            <person name="Russ C."/>
            <person name="Cuomo C."/>
            <person name="Burger G."/>
            <person name="Gray M.W."/>
            <person name="Holland P.W.H."/>
            <person name="King N."/>
            <person name="Lang F.B.F."/>
            <person name="Roger A.J."/>
            <person name="Ruiz-Trillo I."/>
            <person name="Young S.K."/>
            <person name="Zeng Q."/>
            <person name="Gargeya S."/>
            <person name="Alvarado L."/>
            <person name="Berlin A."/>
            <person name="Chapman S.B."/>
            <person name="Chen Z."/>
            <person name="Freedman E."/>
            <person name="Gellesch M."/>
            <person name="Goldberg J."/>
            <person name="Griggs A."/>
            <person name="Gujja S."/>
            <person name="Heilman E."/>
            <person name="Heiman D."/>
            <person name="Howarth C."/>
            <person name="Mehta T."/>
            <person name="Neiman D."/>
            <person name="Pearson M."/>
            <person name="Roberts A."/>
            <person name="Saif S."/>
            <person name="Shea T."/>
            <person name="Shenoy N."/>
            <person name="Sisk P."/>
            <person name="Stolte C."/>
            <person name="Sykes S."/>
            <person name="White J."/>
            <person name="Yandava C."/>
            <person name="Haas B."/>
            <person name="Nusbaum C."/>
            <person name="Birren B."/>
        </authorList>
    </citation>
    <scope>NUCLEOTIDE SEQUENCE</scope>
    <source>
        <strain evidence="8">ATCC 30864</strain>
    </source>
</reference>
<dbReference type="PANTHER" id="PTHR13362">
    <property type="entry name" value="MITOCHONDRIAL RIBOSOMAL PROTEIN S33"/>
    <property type="match status" value="1"/>
</dbReference>
<sequence length="135" mass="15126">MAFRPLGSALRLSNALRDTIAKTAADTFGHVKTPRIVRETALLENPTDNLKLAPLVNQKTFRTATSFLRRPLIGERVASRYPPYLAINSVLKHLHAVGQLANEEESDRLFNLDRLRKRGKGAPKKGQSKRANKKK</sequence>
<evidence type="ECO:0000256" key="1">
    <source>
        <dbReference type="ARBA" id="ARBA00004173"/>
    </source>
</evidence>
<dbReference type="InterPro" id="IPR013219">
    <property type="entry name" value="Ribosomal_mS33"/>
</dbReference>
<evidence type="ECO:0000256" key="3">
    <source>
        <dbReference type="ARBA" id="ARBA00022980"/>
    </source>
</evidence>
<dbReference type="PANTHER" id="PTHR13362:SF2">
    <property type="entry name" value="SMALL RIBOSOMAL SUBUNIT PROTEIN MS33"/>
    <property type="match status" value="1"/>
</dbReference>
<dbReference type="EMBL" id="KE346368">
    <property type="protein sequence ID" value="KJE95255.1"/>
    <property type="molecule type" value="Genomic_DNA"/>
</dbReference>
<proteinExistence type="inferred from homology"/>
<dbReference type="OrthoDB" id="2257454at2759"/>
<comment type="similarity">
    <text evidence="2">Belongs to the mitochondrion-specific ribosomal protein mS33 family.</text>
</comment>
<evidence type="ECO:0000256" key="5">
    <source>
        <dbReference type="ARBA" id="ARBA00023274"/>
    </source>
</evidence>
<feature type="region of interest" description="Disordered" evidence="7">
    <location>
        <begin position="111"/>
        <end position="135"/>
    </location>
</feature>
<evidence type="ECO:0000256" key="7">
    <source>
        <dbReference type="SAM" id="MobiDB-lite"/>
    </source>
</evidence>
<keyword evidence="3" id="KW-0689">Ribosomal protein</keyword>
<dbReference type="GO" id="GO:1990904">
    <property type="term" value="C:ribonucleoprotein complex"/>
    <property type="evidence" value="ECO:0007669"/>
    <property type="project" value="UniProtKB-KW"/>
</dbReference>
<dbReference type="EMBL" id="KE346415">
    <property type="protein sequence ID" value="KJE98403.1"/>
    <property type="molecule type" value="Genomic_DNA"/>
</dbReference>
<comment type="subcellular location">
    <subcellularLocation>
        <location evidence="1">Mitochondrion</location>
    </subcellularLocation>
</comment>